<evidence type="ECO:0000256" key="4">
    <source>
        <dbReference type="ARBA" id="ARBA00023163"/>
    </source>
</evidence>
<proteinExistence type="predicted"/>
<dbReference type="InterPro" id="IPR009057">
    <property type="entry name" value="Homeodomain-like_sf"/>
</dbReference>
<keyword evidence="5" id="KW-0539">Nucleus</keyword>
<evidence type="ECO:0000259" key="10">
    <source>
        <dbReference type="PROSITE" id="PS51294"/>
    </source>
</evidence>
<protein>
    <submittedName>
        <fullName evidence="11">Uncharacterized protein</fullName>
    </submittedName>
</protein>
<evidence type="ECO:0000259" key="8">
    <source>
        <dbReference type="PROSITE" id="PS50090"/>
    </source>
</evidence>
<keyword evidence="6" id="KW-0862">Zinc</keyword>
<dbReference type="PROSITE" id="PS51294">
    <property type="entry name" value="HTH_MYB"/>
    <property type="match status" value="1"/>
</dbReference>
<dbReference type="NCBIfam" id="TIGR01557">
    <property type="entry name" value="myb_SHAQKYF"/>
    <property type="match status" value="1"/>
</dbReference>
<feature type="domain" description="Myb-like" evidence="8">
    <location>
        <begin position="96"/>
        <end position="148"/>
    </location>
</feature>
<gene>
    <name evidence="11" type="ORF">LUZ61_005988</name>
</gene>
<dbReference type="InterPro" id="IPR052245">
    <property type="entry name" value="Plant_Stress_Dev_TF"/>
</dbReference>
<keyword evidence="6" id="KW-0863">Zinc-finger</keyword>
<dbReference type="GO" id="GO:0005634">
    <property type="term" value="C:nucleus"/>
    <property type="evidence" value="ECO:0007669"/>
    <property type="project" value="UniProtKB-SubCell"/>
</dbReference>
<dbReference type="InterPro" id="IPR017930">
    <property type="entry name" value="Myb_dom"/>
</dbReference>
<feature type="compositionally biased region" description="Gly residues" evidence="7">
    <location>
        <begin position="61"/>
        <end position="72"/>
    </location>
</feature>
<dbReference type="GO" id="GO:0008270">
    <property type="term" value="F:zinc ion binding"/>
    <property type="evidence" value="ECO:0007669"/>
    <property type="project" value="UniProtKB-KW"/>
</dbReference>
<dbReference type="PANTHER" id="PTHR44191">
    <property type="entry name" value="TRANSCRIPTION FACTOR KUA1"/>
    <property type="match status" value="1"/>
</dbReference>
<dbReference type="PROSITE" id="PS50158">
    <property type="entry name" value="ZF_CCHC"/>
    <property type="match status" value="1"/>
</dbReference>
<evidence type="ECO:0000256" key="2">
    <source>
        <dbReference type="ARBA" id="ARBA00023015"/>
    </source>
</evidence>
<organism evidence="11 12">
    <name type="scientific">Rhynchospora tenuis</name>
    <dbReference type="NCBI Taxonomy" id="198213"/>
    <lineage>
        <taxon>Eukaryota</taxon>
        <taxon>Viridiplantae</taxon>
        <taxon>Streptophyta</taxon>
        <taxon>Embryophyta</taxon>
        <taxon>Tracheophyta</taxon>
        <taxon>Spermatophyta</taxon>
        <taxon>Magnoliopsida</taxon>
        <taxon>Liliopsida</taxon>
        <taxon>Poales</taxon>
        <taxon>Cyperaceae</taxon>
        <taxon>Cyperoideae</taxon>
        <taxon>Rhynchosporeae</taxon>
        <taxon>Rhynchospora</taxon>
    </lineage>
</organism>
<keyword evidence="3" id="KW-0238">DNA-binding</keyword>
<dbReference type="SUPFAM" id="SSF46689">
    <property type="entry name" value="Homeodomain-like"/>
    <property type="match status" value="1"/>
</dbReference>
<comment type="subcellular location">
    <subcellularLocation>
        <location evidence="1">Nucleus</location>
    </subcellularLocation>
</comment>
<evidence type="ECO:0000256" key="7">
    <source>
        <dbReference type="SAM" id="MobiDB-lite"/>
    </source>
</evidence>
<feature type="domain" description="CCHC-type" evidence="9">
    <location>
        <begin position="3"/>
        <end position="20"/>
    </location>
</feature>
<accession>A0AAD6EV68</accession>
<comment type="caution">
    <text evidence="11">The sequence shown here is derived from an EMBL/GenBank/DDBJ whole genome shotgun (WGS) entry which is preliminary data.</text>
</comment>
<evidence type="ECO:0000313" key="12">
    <source>
        <dbReference type="Proteomes" id="UP001210211"/>
    </source>
</evidence>
<evidence type="ECO:0000259" key="9">
    <source>
        <dbReference type="PROSITE" id="PS50158"/>
    </source>
</evidence>
<keyword evidence="2" id="KW-0805">Transcription regulation</keyword>
<dbReference type="PROSITE" id="PS50090">
    <property type="entry name" value="MYB_LIKE"/>
    <property type="match status" value="1"/>
</dbReference>
<evidence type="ECO:0000256" key="6">
    <source>
        <dbReference type="PROSITE-ProRule" id="PRU00047"/>
    </source>
</evidence>
<reference evidence="11 12" key="1">
    <citation type="journal article" date="2022" name="Cell">
        <title>Repeat-based holocentromeres influence genome architecture and karyotype evolution.</title>
        <authorList>
            <person name="Hofstatter P.G."/>
            <person name="Thangavel G."/>
            <person name="Lux T."/>
            <person name="Neumann P."/>
            <person name="Vondrak T."/>
            <person name="Novak P."/>
            <person name="Zhang M."/>
            <person name="Costa L."/>
            <person name="Castellani M."/>
            <person name="Scott A."/>
            <person name="Toegelov H."/>
            <person name="Fuchs J."/>
            <person name="Mata-Sucre Y."/>
            <person name="Dias Y."/>
            <person name="Vanzela A.L.L."/>
            <person name="Huettel B."/>
            <person name="Almeida C.C.S."/>
            <person name="Simkova H."/>
            <person name="Souza G."/>
            <person name="Pedrosa-Harand A."/>
            <person name="Macas J."/>
            <person name="Mayer K.F.X."/>
            <person name="Houben A."/>
            <person name="Marques A."/>
        </authorList>
    </citation>
    <scope>NUCLEOTIDE SEQUENCE [LARGE SCALE GENOMIC DNA]</scope>
    <source>
        <strain evidence="11">RhyTen1mFocal</strain>
    </source>
</reference>
<dbReference type="SMART" id="SM00717">
    <property type="entry name" value="SANT"/>
    <property type="match status" value="1"/>
</dbReference>
<sequence>MTRRCSHCSNNGHNARTCPSRVSGGGGGGVRLFGVSLKEGVGPMKKSASMSCLASSSTGAGGAAASGGGGSGDHPRDSGYMSDGPVHASCSSNCRSERKKGTPWTEEEHKMFLLGLKKLGKGDWRGISRNYVMSRTPTQVASHAQKYFLRQSNVSRRKRRSSLFDMLPDLPSDPAPPVGGELLAPLTIQRQELNHGVPPFENVNPGQYRGSCQHSTSTIPIAPAFYPPVAPLPSHQIWYGSTRKILNPVPVPDEVANISKLQISDALVPGEDLSLSLKLFEPTSSRQSAFHASPSISLPDLKKNTGSAIHAV</sequence>
<dbReference type="Pfam" id="PF00249">
    <property type="entry name" value="Myb_DNA-binding"/>
    <property type="match status" value="1"/>
</dbReference>
<dbReference type="PANTHER" id="PTHR44191:SF4">
    <property type="entry name" value="OS01G0187900 PROTEIN"/>
    <property type="match status" value="1"/>
</dbReference>
<dbReference type="InterPro" id="IPR001878">
    <property type="entry name" value="Znf_CCHC"/>
</dbReference>
<feature type="compositionally biased region" description="Basic and acidic residues" evidence="7">
    <location>
        <begin position="95"/>
        <end position="105"/>
    </location>
</feature>
<dbReference type="Gene3D" id="1.10.10.60">
    <property type="entry name" value="Homeodomain-like"/>
    <property type="match status" value="1"/>
</dbReference>
<dbReference type="GO" id="GO:0009744">
    <property type="term" value="P:response to sucrose"/>
    <property type="evidence" value="ECO:0007669"/>
    <property type="project" value="UniProtKB-ARBA"/>
</dbReference>
<dbReference type="CDD" id="cd00167">
    <property type="entry name" value="SANT"/>
    <property type="match status" value="1"/>
</dbReference>
<keyword evidence="6" id="KW-0479">Metal-binding</keyword>
<feature type="region of interest" description="Disordered" evidence="7">
    <location>
        <begin position="61"/>
        <end position="105"/>
    </location>
</feature>
<dbReference type="GO" id="GO:0009739">
    <property type="term" value="P:response to gibberellin"/>
    <property type="evidence" value="ECO:0007669"/>
    <property type="project" value="TreeGrafter"/>
</dbReference>
<evidence type="ECO:0000256" key="1">
    <source>
        <dbReference type="ARBA" id="ARBA00004123"/>
    </source>
</evidence>
<evidence type="ECO:0000256" key="3">
    <source>
        <dbReference type="ARBA" id="ARBA00023125"/>
    </source>
</evidence>
<name>A0AAD6EV68_9POAL</name>
<keyword evidence="4" id="KW-0804">Transcription</keyword>
<dbReference type="EMBL" id="JAMRDG010000001">
    <property type="protein sequence ID" value="KAJ3702283.1"/>
    <property type="molecule type" value="Genomic_DNA"/>
</dbReference>
<evidence type="ECO:0000313" key="11">
    <source>
        <dbReference type="EMBL" id="KAJ3702283.1"/>
    </source>
</evidence>
<evidence type="ECO:0000256" key="5">
    <source>
        <dbReference type="ARBA" id="ARBA00023242"/>
    </source>
</evidence>
<feature type="domain" description="HTH myb-type" evidence="10">
    <location>
        <begin position="96"/>
        <end position="152"/>
    </location>
</feature>
<dbReference type="GO" id="GO:0009723">
    <property type="term" value="P:response to ethylene"/>
    <property type="evidence" value="ECO:0007669"/>
    <property type="project" value="TreeGrafter"/>
</dbReference>
<dbReference type="AlphaFoldDB" id="A0AAD6EV68"/>
<keyword evidence="12" id="KW-1185">Reference proteome</keyword>
<dbReference type="GO" id="GO:0003677">
    <property type="term" value="F:DNA binding"/>
    <property type="evidence" value="ECO:0007669"/>
    <property type="project" value="UniProtKB-KW"/>
</dbReference>
<dbReference type="FunFam" id="1.10.10.60:FF:000009">
    <property type="entry name" value="transcription factor MYB1R1"/>
    <property type="match status" value="1"/>
</dbReference>
<dbReference type="InterPro" id="IPR001005">
    <property type="entry name" value="SANT/Myb"/>
</dbReference>
<dbReference type="Proteomes" id="UP001210211">
    <property type="component" value="Unassembled WGS sequence"/>
</dbReference>
<dbReference type="GO" id="GO:0003700">
    <property type="term" value="F:DNA-binding transcription factor activity"/>
    <property type="evidence" value="ECO:0007669"/>
    <property type="project" value="UniProtKB-ARBA"/>
</dbReference>
<dbReference type="InterPro" id="IPR006447">
    <property type="entry name" value="Myb_dom_plants"/>
</dbReference>